<dbReference type="PATRIC" id="fig|1291734.4.peg.1585"/>
<evidence type="ECO:0000256" key="5">
    <source>
        <dbReference type="ARBA" id="ARBA00022670"/>
    </source>
</evidence>
<dbReference type="SUPFAM" id="SSF63737">
    <property type="entry name" value="Leukotriene A4 hydrolase N-terminal domain"/>
    <property type="match status" value="1"/>
</dbReference>
<dbReference type="GO" id="GO:0008270">
    <property type="term" value="F:zinc ion binding"/>
    <property type="evidence" value="ECO:0007669"/>
    <property type="project" value="UniProtKB-UniRule"/>
</dbReference>
<evidence type="ECO:0000256" key="9">
    <source>
        <dbReference type="ARBA" id="ARBA00023049"/>
    </source>
</evidence>
<name>A0A0R1JV40_9LACO</name>
<dbReference type="Pfam" id="PF01433">
    <property type="entry name" value="Peptidase_M1"/>
    <property type="match status" value="1"/>
</dbReference>
<dbReference type="Proteomes" id="UP000051804">
    <property type="component" value="Unassembled WGS sequence"/>
</dbReference>
<dbReference type="EMBL" id="AZDJ01000022">
    <property type="protein sequence ID" value="KRK72569.1"/>
    <property type="molecule type" value="Genomic_DNA"/>
</dbReference>
<dbReference type="STRING" id="1291734.FD02_GL001542"/>
<dbReference type="GO" id="GO:0016020">
    <property type="term" value="C:membrane"/>
    <property type="evidence" value="ECO:0007669"/>
    <property type="project" value="TreeGrafter"/>
</dbReference>
<dbReference type="InterPro" id="IPR027268">
    <property type="entry name" value="Peptidase_M4/M1_CTD_sf"/>
</dbReference>
<evidence type="ECO:0000256" key="1">
    <source>
        <dbReference type="ARBA" id="ARBA00000098"/>
    </source>
</evidence>
<dbReference type="GO" id="GO:0070006">
    <property type="term" value="F:metalloaminopeptidase activity"/>
    <property type="evidence" value="ECO:0007669"/>
    <property type="project" value="TreeGrafter"/>
</dbReference>
<dbReference type="EC" id="3.4.11.-" evidence="13"/>
<feature type="site" description="Transition state stabilizer" evidence="12">
    <location>
        <position position="380"/>
    </location>
</feature>
<dbReference type="Gene3D" id="2.60.40.1730">
    <property type="entry name" value="tricorn interacting facor f3 domain"/>
    <property type="match status" value="1"/>
</dbReference>
<dbReference type="SUPFAM" id="SSF55486">
    <property type="entry name" value="Metalloproteases ('zincins'), catalytic domain"/>
    <property type="match status" value="1"/>
</dbReference>
<comment type="caution">
    <text evidence="17">The sequence shown here is derived from an EMBL/GenBank/DDBJ whole genome shotgun (WGS) entry which is preliminary data.</text>
</comment>
<keyword evidence="5 13" id="KW-0645">Protease</keyword>
<evidence type="ECO:0000256" key="2">
    <source>
        <dbReference type="ARBA" id="ARBA00010136"/>
    </source>
</evidence>
<evidence type="ECO:0000256" key="3">
    <source>
        <dbReference type="ARBA" id="ARBA00011245"/>
    </source>
</evidence>
<evidence type="ECO:0000256" key="11">
    <source>
        <dbReference type="PIRSR" id="PIRSR634016-3"/>
    </source>
</evidence>
<organism evidence="17 18">
    <name type="scientific">Lacticaseibacillus nasuensis JCM 17158</name>
    <dbReference type="NCBI Taxonomy" id="1291734"/>
    <lineage>
        <taxon>Bacteria</taxon>
        <taxon>Bacillati</taxon>
        <taxon>Bacillota</taxon>
        <taxon>Bacilli</taxon>
        <taxon>Lactobacillales</taxon>
        <taxon>Lactobacillaceae</taxon>
        <taxon>Lacticaseibacillus</taxon>
    </lineage>
</organism>
<accession>A0A0R1JV40</accession>
<dbReference type="GO" id="GO:0016285">
    <property type="term" value="F:alanyl aminopeptidase activity"/>
    <property type="evidence" value="ECO:0007669"/>
    <property type="project" value="UniProtKB-EC"/>
</dbReference>
<dbReference type="Gene3D" id="1.25.50.20">
    <property type="match status" value="1"/>
</dbReference>
<evidence type="ECO:0000259" key="15">
    <source>
        <dbReference type="Pfam" id="PF11838"/>
    </source>
</evidence>
<dbReference type="InterPro" id="IPR042097">
    <property type="entry name" value="Aminopeptidase_N-like_N_sf"/>
</dbReference>
<feature type="binding site" evidence="11">
    <location>
        <position position="297"/>
    </location>
    <ligand>
        <name>Zn(2+)</name>
        <dbReference type="ChEBI" id="CHEBI:29105"/>
        <note>catalytic</note>
    </ligand>
</feature>
<sequence>MEAIMATISHFYEAFQPAHYDLFLDIDRGAKTITGRTTITGHASQATIDIHRKFLTINAVTVADQAVPFTLDDAREALTVTLPSAGDVTLTITYTAPLTDTMMGIYPSYYTVNGEQKQLIGTQFETTAARQAFPGVDEPEAKATFDLAIKFDEHPGETIIANMPEIRNDNGVHHFATTKRMSTYLVAFAFGEMQKKLTHTKSGVEIGVFATKAHQANELDFALDIAKRAIEFYEDFYNTPYPLPHSYQLALPDFSAGAMENWGLVTYREAYLTLDPANTALDMKMQVATVITHELAHQWFGDLVTMKWWDDLWLNESFANMMEYVAVDALQPDWHIWELFQESEAPAALQRDATDGVQSVHVAVENPAEIDSIFDSAIVYAKGARMLVMVRALIGDDALRQGLQQYFAAHQYGNATGADLWAALGAASGLDVGAIMQSWLEQPGYPVVTLAVQAGQLTISQRQFFIGDGQDQDRLWQIPLNANFAAAPQIFNTRSATLGDYQALRAAAGEPLRLNVGNDSHFIVQYDDTLLAEIMAQADALDPISQRQLLQDARLLAESGRQSYAAIVPLLGRFASSTAEVVGDELYTAAAALRKFVTPGSPEEAALKAFTGRLSAPQLARLGWTAKAGEPADDELMRPTIIGAAMYAEDADAIAAAHDLFTANANQLASLPAAIRPDVLRNEVRHYGSAALSAQLLQDYQTTADASYKNALRYAVTGTRDANFLQQLVGEFQHAAVIKPQDLRAWFRGVLANPAGEQLAWDWFRTNWDWLEEKLGGDMEFTTYITVIAGVFRTPARLAEFKAFFAPKQDVPGLGREIAMDTKVIASRVALIADSAADVNAAIAQAK</sequence>
<protein>
    <recommendedName>
        <fullName evidence="13">Aminopeptidase</fullName>
        <ecNumber evidence="13">3.4.11.-</ecNumber>
    </recommendedName>
</protein>
<evidence type="ECO:0000256" key="10">
    <source>
        <dbReference type="PIRSR" id="PIRSR634016-1"/>
    </source>
</evidence>
<evidence type="ECO:0000313" key="17">
    <source>
        <dbReference type="EMBL" id="KRK72569.1"/>
    </source>
</evidence>
<comment type="cofactor">
    <cofactor evidence="11 13">
        <name>Zn(2+)</name>
        <dbReference type="ChEBI" id="CHEBI:29105"/>
    </cofactor>
    <text evidence="11 13">Binds 1 zinc ion per subunit.</text>
</comment>
<proteinExistence type="inferred from homology"/>
<dbReference type="AlphaFoldDB" id="A0A0R1JV40"/>
<dbReference type="Pfam" id="PF11838">
    <property type="entry name" value="ERAP1_C"/>
    <property type="match status" value="1"/>
</dbReference>
<evidence type="ECO:0000259" key="16">
    <source>
        <dbReference type="Pfam" id="PF17900"/>
    </source>
</evidence>
<feature type="domain" description="Peptidase M1 membrane alanine aminopeptidase" evidence="14">
    <location>
        <begin position="221"/>
        <end position="439"/>
    </location>
</feature>
<keyword evidence="6 11" id="KW-0479">Metal-binding</keyword>
<dbReference type="InterPro" id="IPR024571">
    <property type="entry name" value="ERAP1-like_C_dom"/>
</dbReference>
<keyword evidence="4 13" id="KW-0031">Aminopeptidase</keyword>
<dbReference type="Pfam" id="PF17900">
    <property type="entry name" value="Peptidase_M1_N"/>
    <property type="match status" value="1"/>
</dbReference>
<dbReference type="CDD" id="cd09601">
    <property type="entry name" value="M1_APN-Q_like"/>
    <property type="match status" value="1"/>
</dbReference>
<dbReference type="Gene3D" id="2.60.40.1910">
    <property type="match status" value="1"/>
</dbReference>
<feature type="active site" description="Proton acceptor" evidence="10">
    <location>
        <position position="294"/>
    </location>
</feature>
<evidence type="ECO:0000256" key="4">
    <source>
        <dbReference type="ARBA" id="ARBA00022438"/>
    </source>
</evidence>
<dbReference type="GO" id="GO:0042277">
    <property type="term" value="F:peptide binding"/>
    <property type="evidence" value="ECO:0007669"/>
    <property type="project" value="TreeGrafter"/>
</dbReference>
<dbReference type="GO" id="GO:0043171">
    <property type="term" value="P:peptide catabolic process"/>
    <property type="evidence" value="ECO:0007669"/>
    <property type="project" value="TreeGrafter"/>
</dbReference>
<dbReference type="GO" id="GO:0005615">
    <property type="term" value="C:extracellular space"/>
    <property type="evidence" value="ECO:0007669"/>
    <property type="project" value="TreeGrafter"/>
</dbReference>
<keyword evidence="8 11" id="KW-0862">Zinc</keyword>
<dbReference type="GO" id="GO:0005737">
    <property type="term" value="C:cytoplasm"/>
    <property type="evidence" value="ECO:0007669"/>
    <property type="project" value="TreeGrafter"/>
</dbReference>
<dbReference type="PANTHER" id="PTHR11533">
    <property type="entry name" value="PROTEASE M1 ZINC METALLOPROTEASE"/>
    <property type="match status" value="1"/>
</dbReference>
<reference evidence="17 18" key="1">
    <citation type="journal article" date="2015" name="Genome Announc.">
        <title>Expanding the biotechnology potential of lactobacilli through comparative genomics of 213 strains and associated genera.</title>
        <authorList>
            <person name="Sun Z."/>
            <person name="Harris H.M."/>
            <person name="McCann A."/>
            <person name="Guo C."/>
            <person name="Argimon S."/>
            <person name="Zhang W."/>
            <person name="Yang X."/>
            <person name="Jeffery I.B."/>
            <person name="Cooney J.C."/>
            <person name="Kagawa T.F."/>
            <person name="Liu W."/>
            <person name="Song Y."/>
            <person name="Salvetti E."/>
            <person name="Wrobel A."/>
            <person name="Rasinkangas P."/>
            <person name="Parkhill J."/>
            <person name="Rea M.C."/>
            <person name="O'Sullivan O."/>
            <person name="Ritari J."/>
            <person name="Douillard F.P."/>
            <person name="Paul Ross R."/>
            <person name="Yang R."/>
            <person name="Briner A.E."/>
            <person name="Felis G.E."/>
            <person name="de Vos W.M."/>
            <person name="Barrangou R."/>
            <person name="Klaenhammer T.R."/>
            <person name="Caufield P.W."/>
            <person name="Cui Y."/>
            <person name="Zhang H."/>
            <person name="O'Toole P.W."/>
        </authorList>
    </citation>
    <scope>NUCLEOTIDE SEQUENCE [LARGE SCALE GENOMIC DNA]</scope>
    <source>
        <strain evidence="17 18">JCM 17158</strain>
    </source>
</reference>
<evidence type="ECO:0000256" key="8">
    <source>
        <dbReference type="ARBA" id="ARBA00022833"/>
    </source>
</evidence>
<feature type="domain" description="Aminopeptidase N-like N-terminal" evidence="16">
    <location>
        <begin position="16"/>
        <end position="185"/>
    </location>
</feature>
<evidence type="ECO:0000256" key="12">
    <source>
        <dbReference type="PIRSR" id="PIRSR634016-4"/>
    </source>
</evidence>
<keyword evidence="7 13" id="KW-0378">Hydrolase</keyword>
<dbReference type="InterPro" id="IPR050344">
    <property type="entry name" value="Peptidase_M1_aminopeptidases"/>
</dbReference>
<dbReference type="FunFam" id="1.10.390.10:FF:000013">
    <property type="entry name" value="Aminopeptidase N"/>
    <property type="match status" value="1"/>
</dbReference>
<dbReference type="InterPro" id="IPR014782">
    <property type="entry name" value="Peptidase_M1_dom"/>
</dbReference>
<evidence type="ECO:0000256" key="13">
    <source>
        <dbReference type="RuleBase" id="RU364040"/>
    </source>
</evidence>
<comment type="catalytic activity">
    <reaction evidence="1">
        <text>Release of an N-terminal amino acid, Xaa-|-Yaa- from a peptide, amide or arylamide. Xaa is preferably Ala, but may be most amino acids including Pro (slow action). When a terminal hydrophobic residue is followed by a prolyl residue, the two may be released as an intact Xaa-Pro dipeptide.</text>
        <dbReference type="EC" id="3.4.11.2"/>
    </reaction>
</comment>
<dbReference type="PRINTS" id="PR00756">
    <property type="entry name" value="ALADIPTASE"/>
</dbReference>
<evidence type="ECO:0000259" key="14">
    <source>
        <dbReference type="Pfam" id="PF01433"/>
    </source>
</evidence>
<dbReference type="Gene3D" id="1.10.390.10">
    <property type="entry name" value="Neutral Protease Domain 2"/>
    <property type="match status" value="1"/>
</dbReference>
<evidence type="ECO:0000256" key="7">
    <source>
        <dbReference type="ARBA" id="ARBA00022801"/>
    </source>
</evidence>
<comment type="similarity">
    <text evidence="2 13">Belongs to the peptidase M1 family.</text>
</comment>
<comment type="subunit">
    <text evidence="3">Monomer.</text>
</comment>
<keyword evidence="18" id="KW-1185">Reference proteome</keyword>
<dbReference type="InterPro" id="IPR045357">
    <property type="entry name" value="Aminopeptidase_N-like_N"/>
</dbReference>
<keyword evidence="9 13" id="KW-0482">Metalloprotease</keyword>
<feature type="domain" description="ERAP1-like C-terminal" evidence="15">
    <location>
        <begin position="514"/>
        <end position="821"/>
    </location>
</feature>
<dbReference type="PANTHER" id="PTHR11533:SF174">
    <property type="entry name" value="PUROMYCIN-SENSITIVE AMINOPEPTIDASE-RELATED"/>
    <property type="match status" value="1"/>
</dbReference>
<gene>
    <name evidence="17" type="ORF">FD02_GL001542</name>
</gene>
<dbReference type="InterPro" id="IPR034016">
    <property type="entry name" value="M1_APN-typ"/>
</dbReference>
<dbReference type="GO" id="GO:0006508">
    <property type="term" value="P:proteolysis"/>
    <property type="evidence" value="ECO:0007669"/>
    <property type="project" value="UniProtKB-KW"/>
</dbReference>
<evidence type="ECO:0000256" key="6">
    <source>
        <dbReference type="ARBA" id="ARBA00022723"/>
    </source>
</evidence>
<dbReference type="InterPro" id="IPR001930">
    <property type="entry name" value="Peptidase_M1"/>
</dbReference>
<evidence type="ECO:0000313" key="18">
    <source>
        <dbReference type="Proteomes" id="UP000051804"/>
    </source>
</evidence>
<feature type="binding site" evidence="11">
    <location>
        <position position="316"/>
    </location>
    <ligand>
        <name>Zn(2+)</name>
        <dbReference type="ChEBI" id="CHEBI:29105"/>
        <note>catalytic</note>
    </ligand>
</feature>
<feature type="binding site" evidence="11">
    <location>
        <position position="293"/>
    </location>
    <ligand>
        <name>Zn(2+)</name>
        <dbReference type="ChEBI" id="CHEBI:29105"/>
        <note>catalytic</note>
    </ligand>
</feature>